<gene>
    <name evidence="3" type="ORF">SAMN02745172_03782</name>
</gene>
<sequence length="257" mass="28005">MTRMPGAAAAAIAGADFGPAVVPCHVAIIMDGNGRWANAQGLPRIEGHRQGVETVRRTVRHARKRGIRFLTLFSFSSENWSRPKEEVTFLLGLLKMFIRRDLAELDSANVRVRVVGEREGLGEELCALLDEAEATTRSNTGLTLVIAFNYGARNEIVRAARALAAAVAAGELAIGDIDEAAIAARLDTAEIPDPDLVIRTSGEMRLSNFLLWQAAYSELVFDAVHWPEFDDAAFDRALEEFAARDRRFGGLSVRAGA</sequence>
<organism evidence="3 4">
    <name type="scientific">Pseudoxanthobacter soli DSM 19599</name>
    <dbReference type="NCBI Taxonomy" id="1123029"/>
    <lineage>
        <taxon>Bacteria</taxon>
        <taxon>Pseudomonadati</taxon>
        <taxon>Pseudomonadota</taxon>
        <taxon>Alphaproteobacteria</taxon>
        <taxon>Hyphomicrobiales</taxon>
        <taxon>Segnochrobactraceae</taxon>
        <taxon>Pseudoxanthobacter</taxon>
    </lineage>
</organism>
<dbReference type="Proteomes" id="UP000186406">
    <property type="component" value="Unassembled WGS sequence"/>
</dbReference>
<feature type="binding site" evidence="2">
    <location>
        <position position="31"/>
    </location>
    <ligand>
        <name>Mg(2+)</name>
        <dbReference type="ChEBI" id="CHEBI:18420"/>
    </ligand>
</feature>
<dbReference type="NCBIfam" id="NF011408">
    <property type="entry name" value="PRK14834.1"/>
    <property type="match status" value="1"/>
</dbReference>
<dbReference type="InterPro" id="IPR001441">
    <property type="entry name" value="UPP_synth-like"/>
</dbReference>
<feature type="binding site" evidence="2">
    <location>
        <position position="44"/>
    </location>
    <ligand>
        <name>substrate</name>
    </ligand>
</feature>
<feature type="binding site" evidence="2">
    <location>
        <position position="48"/>
    </location>
    <ligand>
        <name>substrate</name>
    </ligand>
</feature>
<feature type="binding site" evidence="2">
    <location>
        <position position="199"/>
    </location>
    <ligand>
        <name>substrate</name>
    </ligand>
</feature>
<keyword evidence="1 2" id="KW-0808">Transferase</keyword>
<feature type="active site" evidence="2">
    <location>
        <position position="31"/>
    </location>
</feature>
<comment type="cofactor">
    <cofactor evidence="2">
        <name>Mg(2+)</name>
        <dbReference type="ChEBI" id="CHEBI:18420"/>
    </cofactor>
    <text evidence="2">Binds 2 magnesium ions per subunit.</text>
</comment>
<dbReference type="AlphaFoldDB" id="A0A1M7ZR39"/>
<feature type="binding site" evidence="2">
    <location>
        <begin position="76"/>
        <end position="78"/>
    </location>
    <ligand>
        <name>substrate</name>
    </ligand>
</feature>
<comment type="subunit">
    <text evidence="2">Homodimer.</text>
</comment>
<feature type="binding site" evidence="2">
    <location>
        <begin position="205"/>
        <end position="207"/>
    </location>
    <ligand>
        <name>substrate</name>
    </ligand>
</feature>
<dbReference type="PANTHER" id="PTHR10291">
    <property type="entry name" value="DEHYDRODOLICHYL DIPHOSPHATE SYNTHASE FAMILY MEMBER"/>
    <property type="match status" value="1"/>
</dbReference>
<evidence type="ECO:0000313" key="3">
    <source>
        <dbReference type="EMBL" id="SHO67116.1"/>
    </source>
</evidence>
<dbReference type="GO" id="GO:0016094">
    <property type="term" value="P:polyprenol biosynthetic process"/>
    <property type="evidence" value="ECO:0007669"/>
    <property type="project" value="TreeGrafter"/>
</dbReference>
<keyword evidence="4" id="KW-1185">Reference proteome</keyword>
<feature type="binding site" evidence="2">
    <location>
        <begin position="32"/>
        <end position="35"/>
    </location>
    <ligand>
        <name>substrate</name>
    </ligand>
</feature>
<dbReference type="HAMAP" id="MF_01139">
    <property type="entry name" value="ISPT"/>
    <property type="match status" value="1"/>
</dbReference>
<protein>
    <recommendedName>
        <fullName evidence="2">Isoprenyl transferase</fullName>
        <ecNumber evidence="2">2.5.1.-</ecNumber>
    </recommendedName>
</protein>
<dbReference type="NCBIfam" id="NF011405">
    <property type="entry name" value="PRK14830.1"/>
    <property type="match status" value="1"/>
</dbReference>
<comment type="function">
    <text evidence="2">Catalyzes the condensation of isopentenyl diphosphate (IPP) with allylic pyrophosphates generating different type of terpenoids.</text>
</comment>
<dbReference type="STRING" id="1123029.SAMN02745172_03782"/>
<dbReference type="SUPFAM" id="SSF64005">
    <property type="entry name" value="Undecaprenyl diphosphate synthase"/>
    <property type="match status" value="1"/>
</dbReference>
<keyword evidence="2" id="KW-0460">Magnesium</keyword>
<dbReference type="CDD" id="cd00475">
    <property type="entry name" value="Cis_IPPS"/>
    <property type="match status" value="1"/>
</dbReference>
<reference evidence="3 4" key="1">
    <citation type="submission" date="2016-12" db="EMBL/GenBank/DDBJ databases">
        <authorList>
            <person name="Song W.-J."/>
            <person name="Kurnit D.M."/>
        </authorList>
    </citation>
    <scope>NUCLEOTIDE SEQUENCE [LARGE SCALE GENOMIC DNA]</scope>
    <source>
        <strain evidence="3 4">DSM 19599</strain>
    </source>
</reference>
<proteinExistence type="inferred from homology"/>
<keyword evidence="2" id="KW-0479">Metal-binding</keyword>
<name>A0A1M7ZR39_9HYPH</name>
<dbReference type="FunFam" id="3.40.1180.10:FF:000001">
    <property type="entry name" value="(2E,6E)-farnesyl-diphosphate-specific ditrans,polycis-undecaprenyl-diphosphate synthase"/>
    <property type="match status" value="1"/>
</dbReference>
<dbReference type="PANTHER" id="PTHR10291:SF0">
    <property type="entry name" value="DEHYDRODOLICHYL DIPHOSPHATE SYNTHASE 2"/>
    <property type="match status" value="1"/>
</dbReference>
<dbReference type="GO" id="GO:0000287">
    <property type="term" value="F:magnesium ion binding"/>
    <property type="evidence" value="ECO:0007669"/>
    <property type="project" value="UniProtKB-UniRule"/>
</dbReference>
<dbReference type="Gene3D" id="3.40.1180.10">
    <property type="entry name" value="Decaprenyl diphosphate synthase-like"/>
    <property type="match status" value="1"/>
</dbReference>
<dbReference type="EMBL" id="FRXO01000010">
    <property type="protein sequence ID" value="SHO67116.1"/>
    <property type="molecule type" value="Genomic_DNA"/>
</dbReference>
<dbReference type="InterPro" id="IPR018520">
    <property type="entry name" value="UPP_synth-like_CS"/>
</dbReference>
<dbReference type="EC" id="2.5.1.-" evidence="2"/>
<dbReference type="InterPro" id="IPR036424">
    <property type="entry name" value="UPP_synth-like_sf"/>
</dbReference>
<dbReference type="NCBIfam" id="TIGR00055">
    <property type="entry name" value="uppS"/>
    <property type="match status" value="1"/>
</dbReference>
<evidence type="ECO:0000256" key="1">
    <source>
        <dbReference type="ARBA" id="ARBA00022679"/>
    </source>
</evidence>
<feature type="binding site" evidence="2">
    <location>
        <position position="80"/>
    </location>
    <ligand>
        <name>substrate</name>
    </ligand>
</feature>
<feature type="binding site" evidence="2">
    <location>
        <position position="36"/>
    </location>
    <ligand>
        <name>substrate</name>
    </ligand>
</feature>
<feature type="binding site" evidence="2">
    <location>
        <position position="82"/>
    </location>
    <ligand>
        <name>substrate</name>
    </ligand>
</feature>
<dbReference type="Pfam" id="PF01255">
    <property type="entry name" value="Prenyltransf"/>
    <property type="match status" value="1"/>
</dbReference>
<comment type="similarity">
    <text evidence="2">Belongs to the UPP synthase family.</text>
</comment>
<dbReference type="GO" id="GO:0008834">
    <property type="term" value="F:ditrans,polycis-undecaprenyl-diphosphate synthase [(2E,6E)-farnesyl-diphosphate specific] activity"/>
    <property type="evidence" value="ECO:0007669"/>
    <property type="project" value="TreeGrafter"/>
</dbReference>
<evidence type="ECO:0000256" key="2">
    <source>
        <dbReference type="HAMAP-Rule" id="MF_01139"/>
    </source>
</evidence>
<dbReference type="GO" id="GO:0005829">
    <property type="term" value="C:cytosol"/>
    <property type="evidence" value="ECO:0007669"/>
    <property type="project" value="TreeGrafter"/>
</dbReference>
<evidence type="ECO:0000313" key="4">
    <source>
        <dbReference type="Proteomes" id="UP000186406"/>
    </source>
</evidence>
<dbReference type="PROSITE" id="PS01066">
    <property type="entry name" value="UPP_SYNTHASE"/>
    <property type="match status" value="1"/>
</dbReference>
<feature type="binding site" evidence="2">
    <location>
        <position position="218"/>
    </location>
    <ligand>
        <name>Mg(2+)</name>
        <dbReference type="ChEBI" id="CHEBI:18420"/>
    </ligand>
</feature>
<feature type="active site" description="Proton acceptor" evidence="2">
    <location>
        <position position="79"/>
    </location>
</feature>
<accession>A0A1M7ZR39</accession>